<dbReference type="NCBIfam" id="TIGR01507">
    <property type="entry name" value="hopene_cyclase"/>
    <property type="match status" value="1"/>
</dbReference>
<dbReference type="EC" id="5.4.99.17" evidence="7"/>
<dbReference type="CDD" id="cd02892">
    <property type="entry name" value="SQCY_1"/>
    <property type="match status" value="1"/>
</dbReference>
<dbReference type="EMBL" id="LN614827">
    <property type="protein sequence ID" value="CEG58976.1"/>
    <property type="molecule type" value="Genomic_DNA"/>
</dbReference>
<keyword evidence="8" id="KW-1185">Reference proteome</keyword>
<dbReference type="KEGG" id="lfa:LFA_3651"/>
<dbReference type="Gene3D" id="1.50.10.20">
    <property type="match status" value="2"/>
</dbReference>
<evidence type="ECO:0000259" key="6">
    <source>
        <dbReference type="Pfam" id="PF13249"/>
    </source>
</evidence>
<dbReference type="Pfam" id="PF13243">
    <property type="entry name" value="SQHop_cyclase_C"/>
    <property type="match status" value="1"/>
</dbReference>
<feature type="domain" description="Squalene cyclase N-terminal" evidence="6">
    <location>
        <begin position="13"/>
        <end position="297"/>
    </location>
</feature>
<dbReference type="RefSeq" id="WP_045097189.1">
    <property type="nucleotide sequence ID" value="NZ_LN614827.1"/>
</dbReference>
<dbReference type="GO" id="GO:0051007">
    <property type="term" value="F:squalene-hopene cyclase activity"/>
    <property type="evidence" value="ECO:0007669"/>
    <property type="project" value="UniProtKB-EC"/>
</dbReference>
<evidence type="ECO:0000256" key="1">
    <source>
        <dbReference type="ARBA" id="ARBA00004999"/>
    </source>
</evidence>
<dbReference type="InterPro" id="IPR006400">
    <property type="entry name" value="Hopene-cyclase"/>
</dbReference>
<dbReference type="PANTHER" id="PTHR11764">
    <property type="entry name" value="TERPENE CYCLASE/MUTASE FAMILY MEMBER"/>
    <property type="match status" value="1"/>
</dbReference>
<evidence type="ECO:0000256" key="4">
    <source>
        <dbReference type="ARBA" id="ARBA00023235"/>
    </source>
</evidence>
<dbReference type="GO" id="GO:0005811">
    <property type="term" value="C:lipid droplet"/>
    <property type="evidence" value="ECO:0007669"/>
    <property type="project" value="InterPro"/>
</dbReference>
<reference evidence="8" key="1">
    <citation type="submission" date="2014-09" db="EMBL/GenBank/DDBJ databases">
        <authorList>
            <person name="Gomez-Valero L."/>
        </authorList>
    </citation>
    <scope>NUCLEOTIDE SEQUENCE [LARGE SCALE GENOMIC DNA]</scope>
    <source>
        <strain evidence="8">ATCC700992</strain>
    </source>
</reference>
<dbReference type="SUPFAM" id="SSF48239">
    <property type="entry name" value="Terpenoid cyclases/Protein prenyltransferases"/>
    <property type="match status" value="2"/>
</dbReference>
<dbReference type="PANTHER" id="PTHR11764:SF20">
    <property type="entry name" value="LANOSTEROL SYNTHASE"/>
    <property type="match status" value="1"/>
</dbReference>
<dbReference type="STRING" id="1212491.LFA_3651"/>
<evidence type="ECO:0000313" key="7">
    <source>
        <dbReference type="EMBL" id="CEG58976.1"/>
    </source>
</evidence>
<comment type="pathway">
    <text evidence="1">Secondary metabolite biosynthesis; hopanoid biosynthesis.</text>
</comment>
<dbReference type="InterPro" id="IPR032697">
    <property type="entry name" value="SQ_cyclase_N"/>
</dbReference>
<protein>
    <submittedName>
        <fullName evidence="7">Squalene--hopene cyclase</fullName>
        <ecNumber evidence="7">5.4.99.17</ecNumber>
    </submittedName>
</protein>
<gene>
    <name evidence="7" type="primary">shc</name>
    <name evidence="7" type="ORF">LFA_3651</name>
</gene>
<name>A0A098GBW4_9GAMM</name>
<proteinExistence type="inferred from homology"/>
<evidence type="ECO:0000256" key="3">
    <source>
        <dbReference type="ARBA" id="ARBA00022737"/>
    </source>
</evidence>
<organism evidence="7 8">
    <name type="scientific">Legionella fallonii LLAP-10</name>
    <dbReference type="NCBI Taxonomy" id="1212491"/>
    <lineage>
        <taxon>Bacteria</taxon>
        <taxon>Pseudomonadati</taxon>
        <taxon>Pseudomonadota</taxon>
        <taxon>Gammaproteobacteria</taxon>
        <taxon>Legionellales</taxon>
        <taxon>Legionellaceae</taxon>
        <taxon>Legionella</taxon>
    </lineage>
</organism>
<keyword evidence="3" id="KW-0677">Repeat</keyword>
<dbReference type="SFLD" id="SFLDG01016">
    <property type="entry name" value="Prenyltransferase_Like_2"/>
    <property type="match status" value="1"/>
</dbReference>
<dbReference type="OrthoDB" id="9758578at2"/>
<keyword evidence="4 7" id="KW-0413">Isomerase</keyword>
<dbReference type="GO" id="GO:0016104">
    <property type="term" value="P:triterpenoid biosynthetic process"/>
    <property type="evidence" value="ECO:0007669"/>
    <property type="project" value="InterPro"/>
</dbReference>
<dbReference type="AlphaFoldDB" id="A0A098GBW4"/>
<dbReference type="UniPathway" id="UPA00337"/>
<dbReference type="Pfam" id="PF13249">
    <property type="entry name" value="SQHop_cyclase_N"/>
    <property type="match status" value="1"/>
</dbReference>
<dbReference type="InterPro" id="IPR018333">
    <property type="entry name" value="Squalene_cyclase"/>
</dbReference>
<dbReference type="InterPro" id="IPR008930">
    <property type="entry name" value="Terpenoid_cyclase/PrenylTrfase"/>
</dbReference>
<evidence type="ECO:0000313" key="8">
    <source>
        <dbReference type="Proteomes" id="UP000032430"/>
    </source>
</evidence>
<dbReference type="NCBIfam" id="TIGR01787">
    <property type="entry name" value="squalene_cyclas"/>
    <property type="match status" value="1"/>
</dbReference>
<dbReference type="Proteomes" id="UP000032430">
    <property type="component" value="Chromosome I"/>
</dbReference>
<evidence type="ECO:0000256" key="2">
    <source>
        <dbReference type="ARBA" id="ARBA00009755"/>
    </source>
</evidence>
<sequence>MIEPKRNILDIVIKRATDYALGIQHQEGYWIAPLDSNSTMEAEFLLLLYFLGIHDEVRQQKIVNHILKHQQEDGSWSLYFQGSGDLSTTVECYFALMLSGVSKDAPNMKLAREFIIAKGGIAKVRVFTQIWLALFGQWSWQQIPTLLPEIIFLPSWFPFNVYAFASWARATVVPLTIVMAERPVCAIPNHCALTDLFLQDAMPQKAQGHGIWGVIFKVIEKGFKLYERMPWKPGRRLAIKKSIQWIIDHQEADGSWGGIQPPWVYSLIALKLTGHSLEHPVMRKGIDGFDSFSIEDNETMQVQACVSPVWDTSLMINALKEVGVESSHPQIQSACRWLIKKQILVGGDWSIQNPKLSPGGWAFEFENANYPDIDDTAEVLMALWHASLSESENVQCKVAIKTGTQWLLGMQGKNGGWAAFDRENNNFFLAKFPFFDFGEILDPPSVDVTAHVLEALGMMGYTRDNPVIKRALDYIYQEQEPNGSWFGRWGVNYIYGIGTVLPALRAVGEDITSPTIQKAIQWLLAHQNADGGWGESCASYVDVTQHGCGPSTPSQTAWALLALMAVDQYEHPAVHKGIDYLCDTMNVQGTWDEDHYTGCGFPGYGEGQRKSIASLQEGHLKDAIASAGFMINYNLYRHCWPLMALGRYQKGWFGNK</sequence>
<evidence type="ECO:0000259" key="5">
    <source>
        <dbReference type="Pfam" id="PF13243"/>
    </source>
</evidence>
<accession>A0A098GBW4</accession>
<comment type="similarity">
    <text evidence="2">Belongs to the terpene cyclase/mutase family.</text>
</comment>
<dbReference type="InterPro" id="IPR032696">
    <property type="entry name" value="SQ_cyclase_C"/>
</dbReference>
<feature type="domain" description="Squalene cyclase C-terminal" evidence="5">
    <location>
        <begin position="306"/>
        <end position="603"/>
    </location>
</feature>
<dbReference type="HOGENOM" id="CLU_019345_0_0_6"/>